<protein>
    <recommendedName>
        <fullName evidence="2">NACHT domain-containing protein</fullName>
    </recommendedName>
</protein>
<feature type="domain" description="NACHT" evidence="2">
    <location>
        <begin position="337"/>
        <end position="469"/>
    </location>
</feature>
<proteinExistence type="predicted"/>
<name>A0A1W6ZN67_9HYPH</name>
<dbReference type="PROSITE" id="PS50837">
    <property type="entry name" value="NACHT"/>
    <property type="match status" value="1"/>
</dbReference>
<dbReference type="SUPFAM" id="SSF48371">
    <property type="entry name" value="ARM repeat"/>
    <property type="match status" value="1"/>
</dbReference>
<dbReference type="OrthoDB" id="8442997at2"/>
<dbReference type="RefSeq" id="WP_086086585.1">
    <property type="nucleotide sequence ID" value="NZ_CP021112.1"/>
</dbReference>
<dbReference type="InterPro" id="IPR007111">
    <property type="entry name" value="NACHT_NTPase"/>
</dbReference>
<evidence type="ECO:0000259" key="2">
    <source>
        <dbReference type="PROSITE" id="PS50837"/>
    </source>
</evidence>
<keyword evidence="4" id="KW-1185">Reference proteome</keyword>
<feature type="compositionally biased region" description="Polar residues" evidence="1">
    <location>
        <begin position="297"/>
        <end position="309"/>
    </location>
</feature>
<dbReference type="InterPro" id="IPR016024">
    <property type="entry name" value="ARM-type_fold"/>
</dbReference>
<dbReference type="Pfam" id="PF05729">
    <property type="entry name" value="NACHT"/>
    <property type="match status" value="1"/>
</dbReference>
<evidence type="ECO:0000313" key="3">
    <source>
        <dbReference type="EMBL" id="ARP98234.1"/>
    </source>
</evidence>
<sequence>MAKKKKSVGGRKTRARAAKAAPRRAQSSPTPTPTENPPWIMAEPTGTGPNPPVLPRAASLPFLELGWENFERLCYRLAQKAGKVEKVWAYGSQGHEQLGIDVLVRMTDGSYETWQSKRHQAFHQAQLTAAVNHFLKGNWANKAKKFTLAVACNGTSPPLIDAIEKARDKLAARGITFEPLFERELSEKLKTEAEIVDDLFGRPWLERFCAAEHIAALADRISRVDINSLRMRLRSLYTAWIGIVDPGLPLVGQIGAETPSPELSKRYVLPEVILPLGLAADERIPTEGPQATPGPPAQNSKQTPSTAQSDRAPPARPAPLRPTERRTSVNQLLGEVSRVVISADAGAGKTTLLRYLALQLLSDTSDLQAINERFAGYVPVWVPFALWARMSEGKDRPPPLEDVVHGFVDALNECDVANAMRRALKSAKVVLLVDGLDETRNQAIADTLLVSLSVFAETKAAPVLATSRPHGVRAFSGIGTWSRAQLAPLSDAQRSELALLWYRILERQELGPRAEQKTVERQAKNRADAFTKALLQSLGIGSLSRTPLFLLSLLKLHRLGRDLPRNRFDASQEIVQQLIDEQPKRRAKDAMKTELAQSPRHRDRLLEDFAFGLHAGELRGSVADGAFEKDAIARATSLVMARNGNADRALAEEQARSIFLFNEEVAGLLVKKATNNVGFLHRSLQEYFAGAHLSQKSLEDRAAFITAHASQSAWKEPILYLLYLTRNEQEVERLLEAVEQAPASDILGVAARDALLTEAAFADFEHDLPKVRALAKRFFDETELDASGARQHSLVSAVVDGLFSQSVSAQCADKLAEWIPDYHGWSRQAAVLAMRQWDEGMRPACIPVLLRILAGDLDNVARAAAQVIAEFCKGDDEIKKTLLRLFHQPRSIETMHAAFIALGLGWAGDDDVAALALELRHVALAGLRIDAIRVRAQRNEADLNDLNIFAGVAYKDDNFSSEIYARDLVEYFSARHKNELLAHIESALTGENRGRKQVALLGALILVDPSHRLVEPTLRAIASEDWSFNEVFGRSNIPLERVTFSPKLTRIVEERMRQDKHHDYNWYWVSKVLRLPSLKARMIESMKSGKGLSFWSSGGLAKFWGKDDPEVVAAFHGVLDGSPTAVAEAAEALPAIIDDSDLVRAAILKALHAKPKDTRFLVRGLRLLGLSEDEEAFKAAWEAGDPAKRLLYDNSWREELFLTFGSRPEVRELARKELRLRDGEIGAVATAYADDAEMCGLILKVLAPLPETTRLASIPAISAAATSDAEAFSILTQSRFDTDGATSGEAVMAWTEVCVARGEFGPDHLKFLVDELDAVGPEFSHRRAAGIAGIAIADRLDAFAPLKDHSGKPVNVDVGSLVALDKSDRYIKRILPRWDRAIAVFGSEDDALTRFQIAPETTLPTLDPGTPNAKRLFALLYGSTDPQLRLDTKLGALRRFAPEGTEMRSLIEPLIRTGSTYGQWLSNRDRWPSHMAAEIFAEHFAHSDLYQIAIDQVTADPESACAVAALAETVLREHDAAVENLLETQTINKEYDLVTVIRLTAAIGNIAAMLEDVLRYDPEEINALNCGYWVPAVIRRIETDDAVVDELIAASQRAPSASARLSELTLLARGCKDTAKIQPVLESALQTYESGLVPTLAYDVTAESYLVAAQAIRQLLM</sequence>
<feature type="compositionally biased region" description="Basic residues" evidence="1">
    <location>
        <begin position="1"/>
        <end position="17"/>
    </location>
</feature>
<dbReference type="EMBL" id="CP021112">
    <property type="protein sequence ID" value="ARP98234.1"/>
    <property type="molecule type" value="Genomic_DNA"/>
</dbReference>
<feature type="region of interest" description="Disordered" evidence="1">
    <location>
        <begin position="1"/>
        <end position="50"/>
    </location>
</feature>
<organism evidence="3 4">
    <name type="scientific">Pseudorhodoplanes sinuspersici</name>
    <dbReference type="NCBI Taxonomy" id="1235591"/>
    <lineage>
        <taxon>Bacteria</taxon>
        <taxon>Pseudomonadati</taxon>
        <taxon>Pseudomonadota</taxon>
        <taxon>Alphaproteobacteria</taxon>
        <taxon>Hyphomicrobiales</taxon>
        <taxon>Pseudorhodoplanes</taxon>
    </lineage>
</organism>
<accession>A0A1W6ZN67</accession>
<dbReference type="KEGG" id="psin:CAK95_03365"/>
<feature type="region of interest" description="Disordered" evidence="1">
    <location>
        <begin position="284"/>
        <end position="328"/>
    </location>
</feature>
<evidence type="ECO:0000256" key="1">
    <source>
        <dbReference type="SAM" id="MobiDB-lite"/>
    </source>
</evidence>
<dbReference type="STRING" id="1235591.CAK95_03365"/>
<dbReference type="Proteomes" id="UP000194137">
    <property type="component" value="Chromosome"/>
</dbReference>
<dbReference type="InterPro" id="IPR027417">
    <property type="entry name" value="P-loop_NTPase"/>
</dbReference>
<evidence type="ECO:0000313" key="4">
    <source>
        <dbReference type="Proteomes" id="UP000194137"/>
    </source>
</evidence>
<dbReference type="Gene3D" id="3.40.50.300">
    <property type="entry name" value="P-loop containing nucleotide triphosphate hydrolases"/>
    <property type="match status" value="1"/>
</dbReference>
<dbReference type="SUPFAM" id="SSF52540">
    <property type="entry name" value="P-loop containing nucleoside triphosphate hydrolases"/>
    <property type="match status" value="1"/>
</dbReference>
<reference evidence="3 4" key="1">
    <citation type="submission" date="2017-05" db="EMBL/GenBank/DDBJ databases">
        <title>Full genome sequence of Pseudorhodoplanes sinuspersici.</title>
        <authorList>
            <person name="Dastgheib S.M.M."/>
            <person name="Shavandi M."/>
            <person name="Tirandaz H."/>
        </authorList>
    </citation>
    <scope>NUCLEOTIDE SEQUENCE [LARGE SCALE GENOMIC DNA]</scope>
    <source>
        <strain evidence="3 4">RIPI110</strain>
    </source>
</reference>
<gene>
    <name evidence="3" type="ORF">CAK95_03365</name>
</gene>